<dbReference type="GO" id="GO:0016757">
    <property type="term" value="F:glycosyltransferase activity"/>
    <property type="evidence" value="ECO:0007669"/>
    <property type="project" value="InterPro"/>
</dbReference>
<feature type="non-terminal residue" evidence="3">
    <location>
        <position position="1"/>
    </location>
</feature>
<dbReference type="EMBL" id="BKCJ011772801">
    <property type="protein sequence ID" value="GFD51657.1"/>
    <property type="molecule type" value="Genomic_DNA"/>
</dbReference>
<reference evidence="3" key="1">
    <citation type="journal article" date="2019" name="Sci. Rep.">
        <title>Draft genome of Tanacetum cinerariifolium, the natural source of mosquito coil.</title>
        <authorList>
            <person name="Yamashiro T."/>
            <person name="Shiraishi A."/>
            <person name="Satake H."/>
            <person name="Nakayama K."/>
        </authorList>
    </citation>
    <scope>NUCLEOTIDE SEQUENCE</scope>
</reference>
<proteinExistence type="inferred from homology"/>
<evidence type="ECO:0000256" key="2">
    <source>
        <dbReference type="ARBA" id="ARBA00022679"/>
    </source>
</evidence>
<dbReference type="Pfam" id="PF11051">
    <property type="entry name" value="Mannosyl_trans3"/>
    <property type="match status" value="1"/>
</dbReference>
<keyword evidence="2" id="KW-0808">Transferase</keyword>
<evidence type="ECO:0000313" key="3">
    <source>
        <dbReference type="EMBL" id="GFD51657.1"/>
    </source>
</evidence>
<dbReference type="InterPro" id="IPR022751">
    <property type="entry name" value="Alpha_mannosyltransferase"/>
</dbReference>
<comment type="similarity">
    <text evidence="1">Belongs to the MNN1/MNT family.</text>
</comment>
<name>A0A699WVZ7_TANCI</name>
<protein>
    <submittedName>
        <fullName evidence="3">Uncharacterized protein</fullName>
    </submittedName>
</protein>
<gene>
    <name evidence="3" type="ORF">Tci_923626</name>
</gene>
<comment type="caution">
    <text evidence="3">The sequence shown here is derived from an EMBL/GenBank/DDBJ whole genome shotgun (WGS) entry which is preliminary data.</text>
</comment>
<evidence type="ECO:0000256" key="1">
    <source>
        <dbReference type="ARBA" id="ARBA00009105"/>
    </source>
</evidence>
<organism evidence="3">
    <name type="scientific">Tanacetum cinerariifolium</name>
    <name type="common">Dalmatian daisy</name>
    <name type="synonym">Chrysanthemum cinerariifolium</name>
    <dbReference type="NCBI Taxonomy" id="118510"/>
    <lineage>
        <taxon>Eukaryota</taxon>
        <taxon>Viridiplantae</taxon>
        <taxon>Streptophyta</taxon>
        <taxon>Embryophyta</taxon>
        <taxon>Tracheophyta</taxon>
        <taxon>Spermatophyta</taxon>
        <taxon>Magnoliopsida</taxon>
        <taxon>eudicotyledons</taxon>
        <taxon>Gunneridae</taxon>
        <taxon>Pentapetalae</taxon>
        <taxon>asterids</taxon>
        <taxon>campanulids</taxon>
        <taxon>Asterales</taxon>
        <taxon>Asteraceae</taxon>
        <taxon>Asteroideae</taxon>
        <taxon>Anthemideae</taxon>
        <taxon>Anthemidinae</taxon>
        <taxon>Tanacetum</taxon>
    </lineage>
</organism>
<dbReference type="AlphaFoldDB" id="A0A699WVZ7"/>
<accession>A0A699WVZ7</accession>
<sequence length="104" mass="11685">RVEVVEWLKARIEKGEEVMGQVGTDGRNDKGIVLTGGNQDTTLRMITVLKHLKRLGVKLPIECFHYEGELTDSNQRNEIEKLGAKIKQVVGVSKQDGVWKVSKQ</sequence>